<dbReference type="OMA" id="KPASHCI"/>
<sequence length="94" mass="10230">MSVSSNSKSGRLTCLCSPTSHPGSFRCTLHRSFNKKPPALSPTGVAPDSPNYQAKVKPIKPASHCIQRKRNFQPKPSRFCLLNGHRNSVVVAVS</sequence>
<dbReference type="PANTHER" id="PTHR33132:SF135">
    <property type="entry name" value="OS02G0799700 PROTEIN"/>
    <property type="match status" value="1"/>
</dbReference>
<dbReference type="Proteomes" id="UP000032304">
    <property type="component" value="Chromosome 10"/>
</dbReference>
<proteinExistence type="predicted"/>
<organism evidence="1 2">
    <name type="scientific">Gossypium raimondii</name>
    <name type="common">Peruvian cotton</name>
    <name type="synonym">Gossypium klotzschianum subsp. raimondii</name>
    <dbReference type="NCBI Taxonomy" id="29730"/>
    <lineage>
        <taxon>Eukaryota</taxon>
        <taxon>Viridiplantae</taxon>
        <taxon>Streptophyta</taxon>
        <taxon>Embryophyta</taxon>
        <taxon>Tracheophyta</taxon>
        <taxon>Spermatophyta</taxon>
        <taxon>Magnoliopsida</taxon>
        <taxon>eudicotyledons</taxon>
        <taxon>Gunneridae</taxon>
        <taxon>Pentapetalae</taxon>
        <taxon>rosids</taxon>
        <taxon>malvids</taxon>
        <taxon>Malvales</taxon>
        <taxon>Malvaceae</taxon>
        <taxon>Malvoideae</taxon>
        <taxon>Gossypium</taxon>
    </lineage>
</organism>
<evidence type="ECO:0000313" key="1">
    <source>
        <dbReference type="EMBL" id="KJB64617.1"/>
    </source>
</evidence>
<dbReference type="PANTHER" id="PTHR33132">
    <property type="entry name" value="OSJNBB0118P14.9 PROTEIN"/>
    <property type="match status" value="1"/>
</dbReference>
<keyword evidence="2" id="KW-1185">Reference proteome</keyword>
<protein>
    <recommendedName>
        <fullName evidence="3">Serine-rich protein-like protein</fullName>
    </recommendedName>
</protein>
<accession>A0A0D2R2P6</accession>
<evidence type="ECO:0008006" key="3">
    <source>
        <dbReference type="Google" id="ProtNLM"/>
    </source>
</evidence>
<dbReference type="EMBL" id="CM001749">
    <property type="protein sequence ID" value="KJB64617.1"/>
    <property type="molecule type" value="Genomic_DNA"/>
</dbReference>
<reference evidence="1 2" key="1">
    <citation type="journal article" date="2012" name="Nature">
        <title>Repeated polyploidization of Gossypium genomes and the evolution of spinnable cotton fibres.</title>
        <authorList>
            <person name="Paterson A.H."/>
            <person name="Wendel J.F."/>
            <person name="Gundlach H."/>
            <person name="Guo H."/>
            <person name="Jenkins J."/>
            <person name="Jin D."/>
            <person name="Llewellyn D."/>
            <person name="Showmaker K.C."/>
            <person name="Shu S."/>
            <person name="Udall J."/>
            <person name="Yoo M.J."/>
            <person name="Byers R."/>
            <person name="Chen W."/>
            <person name="Doron-Faigenboim A."/>
            <person name="Duke M.V."/>
            <person name="Gong L."/>
            <person name="Grimwood J."/>
            <person name="Grover C."/>
            <person name="Grupp K."/>
            <person name="Hu G."/>
            <person name="Lee T.H."/>
            <person name="Li J."/>
            <person name="Lin L."/>
            <person name="Liu T."/>
            <person name="Marler B.S."/>
            <person name="Page J.T."/>
            <person name="Roberts A.W."/>
            <person name="Romanel E."/>
            <person name="Sanders W.S."/>
            <person name="Szadkowski E."/>
            <person name="Tan X."/>
            <person name="Tang H."/>
            <person name="Xu C."/>
            <person name="Wang J."/>
            <person name="Wang Z."/>
            <person name="Zhang D."/>
            <person name="Zhang L."/>
            <person name="Ashrafi H."/>
            <person name="Bedon F."/>
            <person name="Bowers J.E."/>
            <person name="Brubaker C.L."/>
            <person name="Chee P.W."/>
            <person name="Das S."/>
            <person name="Gingle A.R."/>
            <person name="Haigler C.H."/>
            <person name="Harker D."/>
            <person name="Hoffmann L.V."/>
            <person name="Hovav R."/>
            <person name="Jones D.C."/>
            <person name="Lemke C."/>
            <person name="Mansoor S."/>
            <person name="ur Rahman M."/>
            <person name="Rainville L.N."/>
            <person name="Rambani A."/>
            <person name="Reddy U.K."/>
            <person name="Rong J.K."/>
            <person name="Saranga Y."/>
            <person name="Scheffler B.E."/>
            <person name="Scheffler J.A."/>
            <person name="Stelly D.M."/>
            <person name="Triplett B.A."/>
            <person name="Van Deynze A."/>
            <person name="Vaslin M.F."/>
            <person name="Waghmare V.N."/>
            <person name="Walford S.A."/>
            <person name="Wright R.J."/>
            <person name="Zaki E.A."/>
            <person name="Zhang T."/>
            <person name="Dennis E.S."/>
            <person name="Mayer K.F."/>
            <person name="Peterson D.G."/>
            <person name="Rokhsar D.S."/>
            <person name="Wang X."/>
            <person name="Schmutz J."/>
        </authorList>
    </citation>
    <scope>NUCLEOTIDE SEQUENCE [LARGE SCALE GENOMIC DNA]</scope>
</reference>
<dbReference type="STRING" id="29730.A0A0D2R2P6"/>
<gene>
    <name evidence="1" type="ORF">B456_010G057500</name>
</gene>
<evidence type="ECO:0000313" key="2">
    <source>
        <dbReference type="Proteomes" id="UP000032304"/>
    </source>
</evidence>
<dbReference type="AlphaFoldDB" id="A0A0D2R2P6"/>
<name>A0A0D2R2P6_GOSRA</name>
<dbReference type="Gramene" id="KJB64617">
    <property type="protein sequence ID" value="KJB64617"/>
    <property type="gene ID" value="B456_010G057500"/>
</dbReference>